<dbReference type="AlphaFoldDB" id="A0A4Y7L7L2"/>
<name>A0A4Y7L7L2_PAPSO</name>
<gene>
    <name evidence="1" type="ORF">C5167_042945</name>
</gene>
<dbReference type="Gramene" id="RZC80371">
    <property type="protein sequence ID" value="RZC80371"/>
    <property type="gene ID" value="C5167_042945"/>
</dbReference>
<sequence length="169" mass="19132">MAYQSLRYTDRLSYTSEGGSLLGAHPLDTLPTIVVDGGARQFLLTSQDSDKTHSTNESNRLADLSASFRMISSSLMMMKLADIEMIKAREISRIESEKRSIEVEANLTQMLVNTQLEIASFLSRTIQKRKRKRVENDDSSISERQEISDLDEGSSYHRVAKHREDLCVT</sequence>
<reference evidence="1 2" key="1">
    <citation type="journal article" date="2018" name="Science">
        <title>The opium poppy genome and morphinan production.</title>
        <authorList>
            <person name="Guo L."/>
            <person name="Winzer T."/>
            <person name="Yang X."/>
            <person name="Li Y."/>
            <person name="Ning Z."/>
            <person name="He Z."/>
            <person name="Teodor R."/>
            <person name="Lu Y."/>
            <person name="Bowser T.A."/>
            <person name="Graham I.A."/>
            <person name="Ye K."/>
        </authorList>
    </citation>
    <scope>NUCLEOTIDE SEQUENCE [LARGE SCALE GENOMIC DNA]</scope>
    <source>
        <strain evidence="2">cv. HN1</strain>
        <tissue evidence="1">Leaves</tissue>
    </source>
</reference>
<protein>
    <submittedName>
        <fullName evidence="1">Uncharacterized protein</fullName>
    </submittedName>
</protein>
<dbReference type="Proteomes" id="UP000316621">
    <property type="component" value="Chromosome 10"/>
</dbReference>
<dbReference type="EMBL" id="CM010724">
    <property type="protein sequence ID" value="RZC80371.1"/>
    <property type="molecule type" value="Genomic_DNA"/>
</dbReference>
<proteinExistence type="predicted"/>
<dbReference type="STRING" id="3469.A0A4Y7L7L2"/>
<organism evidence="1 2">
    <name type="scientific">Papaver somniferum</name>
    <name type="common">Opium poppy</name>
    <dbReference type="NCBI Taxonomy" id="3469"/>
    <lineage>
        <taxon>Eukaryota</taxon>
        <taxon>Viridiplantae</taxon>
        <taxon>Streptophyta</taxon>
        <taxon>Embryophyta</taxon>
        <taxon>Tracheophyta</taxon>
        <taxon>Spermatophyta</taxon>
        <taxon>Magnoliopsida</taxon>
        <taxon>Ranunculales</taxon>
        <taxon>Papaveraceae</taxon>
        <taxon>Papaveroideae</taxon>
        <taxon>Papaver</taxon>
    </lineage>
</organism>
<evidence type="ECO:0000313" key="2">
    <source>
        <dbReference type="Proteomes" id="UP000316621"/>
    </source>
</evidence>
<keyword evidence="2" id="KW-1185">Reference proteome</keyword>
<evidence type="ECO:0000313" key="1">
    <source>
        <dbReference type="EMBL" id="RZC80371.1"/>
    </source>
</evidence>
<accession>A0A4Y7L7L2</accession>